<accession>A0ABR8U7X9</accession>
<dbReference type="PANTHER" id="PTHR33164:SF99">
    <property type="entry name" value="MARR FAMILY REGULATORY PROTEIN"/>
    <property type="match status" value="1"/>
</dbReference>
<dbReference type="InterPro" id="IPR039422">
    <property type="entry name" value="MarR/SlyA-like"/>
</dbReference>
<name>A0ABR8U7X9_9BACL</name>
<comment type="caution">
    <text evidence="3">The sequence shown here is derived from an EMBL/GenBank/DDBJ whole genome shotgun (WGS) entry which is preliminary data.</text>
</comment>
<reference evidence="3 4" key="1">
    <citation type="submission" date="2020-08" db="EMBL/GenBank/DDBJ databases">
        <title>A Genomic Blueprint of the Chicken Gut Microbiome.</title>
        <authorList>
            <person name="Gilroy R."/>
            <person name="Ravi A."/>
            <person name="Getino M."/>
            <person name="Pursley I."/>
            <person name="Horton D.L."/>
            <person name="Alikhan N.-F."/>
            <person name="Baker D."/>
            <person name="Gharbi K."/>
            <person name="Hall N."/>
            <person name="Watson M."/>
            <person name="Adriaenssens E.M."/>
            <person name="Foster-Nyarko E."/>
            <person name="Jarju S."/>
            <person name="Secka A."/>
            <person name="Antonio M."/>
            <person name="Oren A."/>
            <person name="Chaudhuri R."/>
            <person name="La Ragione R.M."/>
            <person name="Hildebrand F."/>
            <person name="Pallen M.J."/>
        </authorList>
    </citation>
    <scope>NUCLEOTIDE SEQUENCE [LARGE SCALE GENOMIC DNA]</scope>
    <source>
        <strain evidence="3 4">Sa2YVA2</strain>
    </source>
</reference>
<dbReference type="InterPro" id="IPR036388">
    <property type="entry name" value="WH-like_DNA-bd_sf"/>
</dbReference>
<proteinExistence type="predicted"/>
<evidence type="ECO:0000313" key="3">
    <source>
        <dbReference type="EMBL" id="MBD7984137.1"/>
    </source>
</evidence>
<dbReference type="PRINTS" id="PR00598">
    <property type="entry name" value="HTHMARR"/>
</dbReference>
<dbReference type="InterPro" id="IPR000835">
    <property type="entry name" value="HTH_MarR-typ"/>
</dbReference>
<organism evidence="3 4">
    <name type="scientific">Sporosarcina quadrami</name>
    <dbReference type="NCBI Taxonomy" id="2762234"/>
    <lineage>
        <taxon>Bacteria</taxon>
        <taxon>Bacillati</taxon>
        <taxon>Bacillota</taxon>
        <taxon>Bacilli</taxon>
        <taxon>Bacillales</taxon>
        <taxon>Caryophanaceae</taxon>
        <taxon>Sporosarcina</taxon>
    </lineage>
</organism>
<dbReference type="Gene3D" id="1.10.10.10">
    <property type="entry name" value="Winged helix-like DNA-binding domain superfamily/Winged helix DNA-binding domain"/>
    <property type="match status" value="1"/>
</dbReference>
<evidence type="ECO:0000259" key="2">
    <source>
        <dbReference type="PROSITE" id="PS50995"/>
    </source>
</evidence>
<dbReference type="RefSeq" id="WP_191693825.1">
    <property type="nucleotide sequence ID" value="NZ_JACSQN010000004.1"/>
</dbReference>
<dbReference type="SMART" id="SM00347">
    <property type="entry name" value="HTH_MARR"/>
    <property type="match status" value="1"/>
</dbReference>
<evidence type="ECO:0000256" key="1">
    <source>
        <dbReference type="ARBA" id="ARBA00023125"/>
    </source>
</evidence>
<dbReference type="SUPFAM" id="SSF46785">
    <property type="entry name" value="Winged helix' DNA-binding domain"/>
    <property type="match status" value="1"/>
</dbReference>
<dbReference type="EMBL" id="JACSQN010000004">
    <property type="protein sequence ID" value="MBD7984137.1"/>
    <property type="molecule type" value="Genomic_DNA"/>
</dbReference>
<dbReference type="Proteomes" id="UP000626786">
    <property type="component" value="Unassembled WGS sequence"/>
</dbReference>
<feature type="domain" description="HTH marR-type" evidence="2">
    <location>
        <begin position="4"/>
        <end position="139"/>
    </location>
</feature>
<sequence length="150" mass="17591">MKEEKELFSQFEELFWQVTRSMSHVWTKVFEKHFPGSQSYLVFMLERRGLTRMSELAEALQLTPGAVTIASDKLIEHGYVEREKDEHDRRVVYLKLTEKGRATMDTLRLEGRKTMKDIFSHLTENDLNHLIDTFAQAEAKISTIRKGDLK</sequence>
<dbReference type="InterPro" id="IPR011991">
    <property type="entry name" value="ArsR-like_HTH"/>
</dbReference>
<evidence type="ECO:0000313" key="4">
    <source>
        <dbReference type="Proteomes" id="UP000626786"/>
    </source>
</evidence>
<dbReference type="PROSITE" id="PS50995">
    <property type="entry name" value="HTH_MARR_2"/>
    <property type="match status" value="1"/>
</dbReference>
<protein>
    <submittedName>
        <fullName evidence="3">MarR family transcriptional regulator</fullName>
    </submittedName>
</protein>
<keyword evidence="4" id="KW-1185">Reference proteome</keyword>
<dbReference type="PANTHER" id="PTHR33164">
    <property type="entry name" value="TRANSCRIPTIONAL REGULATOR, MARR FAMILY"/>
    <property type="match status" value="1"/>
</dbReference>
<dbReference type="Pfam" id="PF01047">
    <property type="entry name" value="MarR"/>
    <property type="match status" value="1"/>
</dbReference>
<dbReference type="CDD" id="cd00090">
    <property type="entry name" value="HTH_ARSR"/>
    <property type="match status" value="1"/>
</dbReference>
<gene>
    <name evidence="3" type="ORF">H9649_06060</name>
</gene>
<dbReference type="InterPro" id="IPR036390">
    <property type="entry name" value="WH_DNA-bd_sf"/>
</dbReference>
<keyword evidence="1" id="KW-0238">DNA-binding</keyword>